<comment type="caution">
    <text evidence="2">The sequence shown here is derived from an EMBL/GenBank/DDBJ whole genome shotgun (WGS) entry which is preliminary data.</text>
</comment>
<gene>
    <name evidence="2" type="ORF">ACKI18_22550</name>
</gene>
<evidence type="ECO:0000313" key="3">
    <source>
        <dbReference type="Proteomes" id="UP001631957"/>
    </source>
</evidence>
<protein>
    <submittedName>
        <fullName evidence="2">Uncharacterized protein</fullName>
    </submittedName>
</protein>
<dbReference type="EMBL" id="JBJVNI010000012">
    <property type="protein sequence ID" value="MFM9611481.1"/>
    <property type="molecule type" value="Genomic_DNA"/>
</dbReference>
<organism evidence="2 3">
    <name type="scientific">Streptomyces niveiscabiei</name>
    <dbReference type="NCBI Taxonomy" id="164115"/>
    <lineage>
        <taxon>Bacteria</taxon>
        <taxon>Bacillati</taxon>
        <taxon>Actinomycetota</taxon>
        <taxon>Actinomycetes</taxon>
        <taxon>Kitasatosporales</taxon>
        <taxon>Streptomycetaceae</taxon>
        <taxon>Streptomyces</taxon>
    </lineage>
</organism>
<evidence type="ECO:0000256" key="1">
    <source>
        <dbReference type="SAM" id="MobiDB-lite"/>
    </source>
</evidence>
<sequence length="133" mass="14524">MRPARFQAWLIDTFKNTPGVGRVQTLAEAGDSKHPFGVAVTRDGKEERWQITHQLAEGEKHEHAEAPVTDTPFSAPVPDAGAEADKWLVGVIGAADNPEIARVERWADRPEASSQAGVTVFFHNGSRGFVRPL</sequence>
<name>A0ABW9HUS9_9ACTN</name>
<evidence type="ECO:0000313" key="2">
    <source>
        <dbReference type="EMBL" id="MFM9611481.1"/>
    </source>
</evidence>
<keyword evidence="3" id="KW-1185">Reference proteome</keyword>
<feature type="compositionally biased region" description="Basic and acidic residues" evidence="1">
    <location>
        <begin position="56"/>
        <end position="65"/>
    </location>
</feature>
<dbReference type="RefSeq" id="WP_409123841.1">
    <property type="nucleotide sequence ID" value="NZ_JBJVNI010000012.1"/>
</dbReference>
<dbReference type="Proteomes" id="UP001631957">
    <property type="component" value="Unassembled WGS sequence"/>
</dbReference>
<feature type="region of interest" description="Disordered" evidence="1">
    <location>
        <begin position="56"/>
        <end position="79"/>
    </location>
</feature>
<accession>A0ABW9HUS9</accession>
<proteinExistence type="predicted"/>
<reference evidence="2 3" key="1">
    <citation type="submission" date="2024-12" db="EMBL/GenBank/DDBJ databases">
        <title>Forecasting of Potato common scab and diversities of Pathogenic streptomyces spp. in china.</title>
        <authorList>
            <person name="Handique U."/>
            <person name="Wu J."/>
        </authorList>
    </citation>
    <scope>NUCLEOTIDE SEQUENCE [LARGE SCALE GENOMIC DNA]</scope>
    <source>
        <strain evidence="2 3">ZRIMU1530</strain>
    </source>
</reference>